<protein>
    <submittedName>
        <fullName evidence="1">27456_t:CDS:1</fullName>
    </submittedName>
</protein>
<feature type="non-terminal residue" evidence="1">
    <location>
        <position position="80"/>
    </location>
</feature>
<keyword evidence="2" id="KW-1185">Reference proteome</keyword>
<sequence>CDNEGYEGTELKDKLDVEILLWLFKFQQRYQIPDIALEALIKFLNNMLMMIDDSKFCEFPTSLFIVKKKLGIFQPKLRMA</sequence>
<evidence type="ECO:0000313" key="2">
    <source>
        <dbReference type="Proteomes" id="UP000789405"/>
    </source>
</evidence>
<organism evidence="1 2">
    <name type="scientific">Dentiscutata erythropus</name>
    <dbReference type="NCBI Taxonomy" id="1348616"/>
    <lineage>
        <taxon>Eukaryota</taxon>
        <taxon>Fungi</taxon>
        <taxon>Fungi incertae sedis</taxon>
        <taxon>Mucoromycota</taxon>
        <taxon>Glomeromycotina</taxon>
        <taxon>Glomeromycetes</taxon>
        <taxon>Diversisporales</taxon>
        <taxon>Gigasporaceae</taxon>
        <taxon>Dentiscutata</taxon>
    </lineage>
</organism>
<dbReference type="Proteomes" id="UP000789405">
    <property type="component" value="Unassembled WGS sequence"/>
</dbReference>
<gene>
    <name evidence="1" type="ORF">DERYTH_LOCUS23065</name>
</gene>
<dbReference type="AlphaFoldDB" id="A0A9N9JVH6"/>
<evidence type="ECO:0000313" key="1">
    <source>
        <dbReference type="EMBL" id="CAG8799419.1"/>
    </source>
</evidence>
<dbReference type="EMBL" id="CAJVPY010033874">
    <property type="protein sequence ID" value="CAG8799419.1"/>
    <property type="molecule type" value="Genomic_DNA"/>
</dbReference>
<comment type="caution">
    <text evidence="1">The sequence shown here is derived from an EMBL/GenBank/DDBJ whole genome shotgun (WGS) entry which is preliminary data.</text>
</comment>
<accession>A0A9N9JVH6</accession>
<reference evidence="1" key="1">
    <citation type="submission" date="2021-06" db="EMBL/GenBank/DDBJ databases">
        <authorList>
            <person name="Kallberg Y."/>
            <person name="Tangrot J."/>
            <person name="Rosling A."/>
        </authorList>
    </citation>
    <scope>NUCLEOTIDE SEQUENCE</scope>
    <source>
        <strain evidence="1">MA453B</strain>
    </source>
</reference>
<feature type="non-terminal residue" evidence="1">
    <location>
        <position position="1"/>
    </location>
</feature>
<dbReference type="OrthoDB" id="2379551at2759"/>
<name>A0A9N9JVH6_9GLOM</name>
<proteinExistence type="predicted"/>